<comment type="function">
    <text evidence="4 5">Produces ATP from ADP in the presence of a proton gradient across the membrane. The V-type beta chain is a regulatory subunit.</text>
</comment>
<feature type="domain" description="ATP synthase A/B type C-terminal" evidence="9">
    <location>
        <begin position="358"/>
        <end position="455"/>
    </location>
</feature>
<evidence type="ECO:0000256" key="3">
    <source>
        <dbReference type="ARBA" id="ARBA00023065"/>
    </source>
</evidence>
<keyword evidence="6" id="KW-1133">Transmembrane helix</keyword>
<evidence type="ECO:0000259" key="9">
    <source>
        <dbReference type="Pfam" id="PF22919"/>
    </source>
</evidence>
<protein>
    <recommendedName>
        <fullName evidence="5">V-type ATP synthase beta chain</fullName>
    </recommendedName>
    <alternativeName>
        <fullName evidence="5">V-ATPase subunit B</fullName>
    </alternativeName>
</protein>
<dbReference type="InterPro" id="IPR055190">
    <property type="entry name" value="ATP-synt_VA_C"/>
</dbReference>
<evidence type="ECO:0000313" key="10">
    <source>
        <dbReference type="EMBL" id="SFB77052.1"/>
    </source>
</evidence>
<dbReference type="GO" id="GO:0046961">
    <property type="term" value="F:proton-transporting ATPase activity, rotational mechanism"/>
    <property type="evidence" value="ECO:0007669"/>
    <property type="project" value="TreeGrafter"/>
</dbReference>
<dbReference type="PANTHER" id="PTHR43389:SF4">
    <property type="entry name" value="V-TYPE PROTON ATPASE SUBUNIT B"/>
    <property type="match status" value="1"/>
</dbReference>
<proteinExistence type="inferred from homology"/>
<sequence length="462" mass="50970">MHIKIQKSYEGVYSVVGPLVIVNAIANAAYGEIASLTTQTGDVKLARVIEVNEKFTVLQLYGSSAGIDPKKVSVKFWGETYHIGVSTEMLGRIFDGLGCPIDGLRAPNPEFERDVNGLVLNPVEREYPHDCIQTGISAIDVMNTLVRGQKLPIFSGAGLPHNQLAAQIVSQTTSKSGNPFVVVFAAMGIRHDDAAFFIDSFKSTGALKNTALFLNLADDPTIERLITPRVALTLAEYFAYDKGMDVLVILTDMTAYAESLREIAAARGEVPSRKGFPGYMYSDFSTIYERAGRVKGCPGSVTQIPILTMPGDDITHPVPDLTGFITEGQVVLGRHLFGQGIVPPIELLPSLSRLMKDAIGQGLTREDHPKLFMQLYSSYARALEVRAIAAIVSEEEMTPIDQDYLKFGKVFEEEFINQRFDENRSIDESLDLAWKILSILPRSELTNMSTQELLRHYQGKEE</sequence>
<evidence type="ECO:0000256" key="4">
    <source>
        <dbReference type="ARBA" id="ARBA00059599"/>
    </source>
</evidence>
<dbReference type="GO" id="GO:0042777">
    <property type="term" value="P:proton motive force-driven plasma membrane ATP synthesis"/>
    <property type="evidence" value="ECO:0007669"/>
    <property type="project" value="UniProtKB-UniRule"/>
</dbReference>
<evidence type="ECO:0000259" key="7">
    <source>
        <dbReference type="Pfam" id="PF00006"/>
    </source>
</evidence>
<evidence type="ECO:0000259" key="8">
    <source>
        <dbReference type="Pfam" id="PF02874"/>
    </source>
</evidence>
<dbReference type="InterPro" id="IPR000194">
    <property type="entry name" value="ATPase_F1/V1/A1_a/bsu_nucl-bd"/>
</dbReference>
<dbReference type="CDD" id="cd18118">
    <property type="entry name" value="ATP-synt_V_A-type_beta_N"/>
    <property type="match status" value="1"/>
</dbReference>
<reference evidence="11" key="1">
    <citation type="submission" date="2016-10" db="EMBL/GenBank/DDBJ databases">
        <authorList>
            <person name="Varghese N."/>
            <person name="Submissions S."/>
        </authorList>
    </citation>
    <scope>NUCLEOTIDE SEQUENCE [LARGE SCALE GENOMIC DNA]</scope>
    <source>
        <strain evidence="11">ATCC 43811</strain>
    </source>
</reference>
<keyword evidence="5" id="KW-0066">ATP synthesis</keyword>
<gene>
    <name evidence="5" type="primary">atpB</name>
    <name evidence="10" type="ORF">SAMN02745150_00722</name>
</gene>
<dbReference type="CDD" id="cd01135">
    <property type="entry name" value="V_A-ATPase_B"/>
    <property type="match status" value="1"/>
</dbReference>
<dbReference type="InterPro" id="IPR022879">
    <property type="entry name" value="V-ATPase_su_B/beta"/>
</dbReference>
<dbReference type="GO" id="GO:0005524">
    <property type="term" value="F:ATP binding"/>
    <property type="evidence" value="ECO:0007669"/>
    <property type="project" value="UniProtKB-UniRule"/>
</dbReference>
<keyword evidence="5" id="KW-0375">Hydrogen ion transport</keyword>
<keyword evidence="11" id="KW-1185">Reference proteome</keyword>
<keyword evidence="3 5" id="KW-0406">Ion transport</keyword>
<dbReference type="InterPro" id="IPR004100">
    <property type="entry name" value="ATPase_F1/V1/A1_a/bsu_N"/>
</dbReference>
<comment type="similarity">
    <text evidence="1 5">Belongs to the ATPase alpha/beta chains family.</text>
</comment>
<dbReference type="Proteomes" id="UP000240042">
    <property type="component" value="Unassembled WGS sequence"/>
</dbReference>
<feature type="transmembrane region" description="Helical" evidence="6">
    <location>
        <begin position="12"/>
        <end position="30"/>
    </location>
</feature>
<dbReference type="Pfam" id="PF02874">
    <property type="entry name" value="ATP-synt_ab_N"/>
    <property type="match status" value="1"/>
</dbReference>
<organism evidence="10 11">
    <name type="scientific">Brevinema andersonii</name>
    <dbReference type="NCBI Taxonomy" id="34097"/>
    <lineage>
        <taxon>Bacteria</taxon>
        <taxon>Pseudomonadati</taxon>
        <taxon>Spirochaetota</taxon>
        <taxon>Spirochaetia</taxon>
        <taxon>Brevinematales</taxon>
        <taxon>Brevinemataceae</taxon>
        <taxon>Brevinema</taxon>
    </lineage>
</organism>
<dbReference type="NCBIfam" id="NF003235">
    <property type="entry name" value="PRK04196.1"/>
    <property type="match status" value="1"/>
</dbReference>
<dbReference type="EMBL" id="FOKY01000003">
    <property type="protein sequence ID" value="SFB77052.1"/>
    <property type="molecule type" value="Genomic_DNA"/>
</dbReference>
<keyword evidence="6" id="KW-0812">Transmembrane</keyword>
<dbReference type="OrthoDB" id="9802718at2"/>
<dbReference type="HAMAP" id="MF_00310">
    <property type="entry name" value="ATP_synth_B_arch"/>
    <property type="match status" value="1"/>
</dbReference>
<evidence type="ECO:0000256" key="5">
    <source>
        <dbReference type="HAMAP-Rule" id="MF_00310"/>
    </source>
</evidence>
<feature type="domain" description="ATPase F1/V1/A1 complex alpha/beta subunit nucleotide-binding" evidence="7">
    <location>
        <begin position="135"/>
        <end position="352"/>
    </location>
</feature>
<dbReference type="PANTHER" id="PTHR43389">
    <property type="entry name" value="V-TYPE PROTON ATPASE SUBUNIT B"/>
    <property type="match status" value="1"/>
</dbReference>
<feature type="domain" description="ATPase F1/V1/A1 complex alpha/beta subunit N-terminal" evidence="8">
    <location>
        <begin position="12"/>
        <end position="77"/>
    </location>
</feature>
<keyword evidence="2 5" id="KW-0813">Transport</keyword>
<keyword evidence="6" id="KW-0472">Membrane</keyword>
<name>A0A1I1DRL0_BREAD</name>
<evidence type="ECO:0000256" key="6">
    <source>
        <dbReference type="SAM" id="Phobius"/>
    </source>
</evidence>
<dbReference type="Pfam" id="PF22919">
    <property type="entry name" value="ATP-synt_VA_C"/>
    <property type="match status" value="1"/>
</dbReference>
<dbReference type="Gene3D" id="3.40.50.12240">
    <property type="match status" value="1"/>
</dbReference>
<dbReference type="STRING" id="34097.SAMN02745150_00722"/>
<evidence type="ECO:0000313" key="11">
    <source>
        <dbReference type="Proteomes" id="UP000240042"/>
    </source>
</evidence>
<dbReference type="Pfam" id="PF00006">
    <property type="entry name" value="ATP-synt_ab"/>
    <property type="match status" value="1"/>
</dbReference>
<accession>A0A1I1DRL0</accession>
<dbReference type="AlphaFoldDB" id="A0A1I1DRL0"/>
<dbReference type="GO" id="GO:0046933">
    <property type="term" value="F:proton-transporting ATP synthase activity, rotational mechanism"/>
    <property type="evidence" value="ECO:0007669"/>
    <property type="project" value="UniProtKB-UniRule"/>
</dbReference>
<evidence type="ECO:0000256" key="1">
    <source>
        <dbReference type="ARBA" id="ARBA00008936"/>
    </source>
</evidence>
<dbReference type="InterPro" id="IPR027417">
    <property type="entry name" value="P-loop_NTPase"/>
</dbReference>
<evidence type="ECO:0000256" key="2">
    <source>
        <dbReference type="ARBA" id="ARBA00022448"/>
    </source>
</evidence>
<dbReference type="SUPFAM" id="SSF52540">
    <property type="entry name" value="P-loop containing nucleoside triphosphate hydrolases"/>
    <property type="match status" value="1"/>
</dbReference>
<dbReference type="CDD" id="cd18112">
    <property type="entry name" value="ATP-synt_V_A-type_beta_C"/>
    <property type="match status" value="1"/>
</dbReference>
<dbReference type="RefSeq" id="WP_092318719.1">
    <property type="nucleotide sequence ID" value="NZ_FOKY01000003.1"/>
</dbReference>